<accession>A0A927MJX9</accession>
<evidence type="ECO:0000256" key="2">
    <source>
        <dbReference type="SAM" id="Phobius"/>
    </source>
</evidence>
<keyword evidence="5" id="KW-1185">Reference proteome</keyword>
<dbReference type="RefSeq" id="WP_192599759.1">
    <property type="nucleotide sequence ID" value="NZ_JADBEL010000021.1"/>
</dbReference>
<comment type="caution">
    <text evidence="4">The sequence shown here is derived from an EMBL/GenBank/DDBJ whole genome shotgun (WGS) entry which is preliminary data.</text>
</comment>
<keyword evidence="2" id="KW-1133">Transmembrane helix</keyword>
<dbReference type="PANTHER" id="PTHR42709">
    <property type="entry name" value="ALKALINE PHOSPHATASE LIKE PROTEIN"/>
    <property type="match status" value="1"/>
</dbReference>
<evidence type="ECO:0000256" key="1">
    <source>
        <dbReference type="ARBA" id="ARBA00010792"/>
    </source>
</evidence>
<feature type="transmembrane region" description="Helical" evidence="2">
    <location>
        <begin position="12"/>
        <end position="31"/>
    </location>
</feature>
<keyword evidence="2" id="KW-0812">Transmembrane</keyword>
<protein>
    <submittedName>
        <fullName evidence="4">Membrane protein DedA with SNARE-associated domain</fullName>
    </submittedName>
</protein>
<evidence type="ECO:0000313" key="5">
    <source>
        <dbReference type="Proteomes" id="UP000658225"/>
    </source>
</evidence>
<evidence type="ECO:0000259" key="3">
    <source>
        <dbReference type="Pfam" id="PF09335"/>
    </source>
</evidence>
<name>A0A927MJX9_9BACL</name>
<reference evidence="4" key="1">
    <citation type="submission" date="2020-10" db="EMBL/GenBank/DDBJ databases">
        <title>Genomic Encyclopedia of Type Strains, Phase IV (KMG-IV): sequencing the most valuable type-strain genomes for metagenomic binning, comparative biology and taxonomic classification.</title>
        <authorList>
            <person name="Goeker M."/>
        </authorList>
    </citation>
    <scope>NUCLEOTIDE SEQUENCE</scope>
    <source>
        <strain evidence="4">DSM 13886</strain>
    </source>
</reference>
<dbReference type="PANTHER" id="PTHR42709:SF9">
    <property type="entry name" value="ALKALINE PHOSPHATASE LIKE PROTEIN"/>
    <property type="match status" value="1"/>
</dbReference>
<dbReference type="AlphaFoldDB" id="A0A927MJX9"/>
<feature type="domain" description="VTT" evidence="3">
    <location>
        <begin position="32"/>
        <end position="157"/>
    </location>
</feature>
<sequence length="205" mass="23405">MTIETIVHYLHMYGYVIIFLSLFFGIIGIPAPEESLLVLIGIACIPSELSLGYGVLSAFLGTFIGMIVAYLFGKQMGHSIVQKYGRFVGLTETRWMKVQEKYKKNIKRTVIFGLYLPGIRQINPYFAGATHVKFSTYLWCSFIGSILWTIPYIIGGYYLGSWFDIPLNYVSFFGFIFLFIFICSTLFKMVRKKIRNQLQGQGEAS</sequence>
<dbReference type="InterPro" id="IPR032816">
    <property type="entry name" value="VTT_dom"/>
</dbReference>
<gene>
    <name evidence="4" type="ORF">H4683_003206</name>
</gene>
<keyword evidence="2" id="KW-0472">Membrane</keyword>
<feature type="transmembrane region" description="Helical" evidence="2">
    <location>
        <begin position="51"/>
        <end position="73"/>
    </location>
</feature>
<comment type="similarity">
    <text evidence="1">Belongs to the DedA family.</text>
</comment>
<dbReference type="Proteomes" id="UP000658225">
    <property type="component" value="Unassembled WGS sequence"/>
</dbReference>
<evidence type="ECO:0000313" key="4">
    <source>
        <dbReference type="EMBL" id="MBE1556085.1"/>
    </source>
</evidence>
<dbReference type="GO" id="GO:0005886">
    <property type="term" value="C:plasma membrane"/>
    <property type="evidence" value="ECO:0007669"/>
    <property type="project" value="TreeGrafter"/>
</dbReference>
<proteinExistence type="inferred from homology"/>
<dbReference type="EMBL" id="JADBEL010000021">
    <property type="protein sequence ID" value="MBE1556085.1"/>
    <property type="molecule type" value="Genomic_DNA"/>
</dbReference>
<dbReference type="Pfam" id="PF09335">
    <property type="entry name" value="VTT_dom"/>
    <property type="match status" value="1"/>
</dbReference>
<feature type="transmembrane region" description="Helical" evidence="2">
    <location>
        <begin position="137"/>
        <end position="159"/>
    </location>
</feature>
<organism evidence="4 5">
    <name type="scientific">Sporosarcina limicola</name>
    <dbReference type="NCBI Taxonomy" id="34101"/>
    <lineage>
        <taxon>Bacteria</taxon>
        <taxon>Bacillati</taxon>
        <taxon>Bacillota</taxon>
        <taxon>Bacilli</taxon>
        <taxon>Bacillales</taxon>
        <taxon>Caryophanaceae</taxon>
        <taxon>Sporosarcina</taxon>
    </lineage>
</organism>
<dbReference type="InterPro" id="IPR051311">
    <property type="entry name" value="DedA_domain"/>
</dbReference>
<feature type="transmembrane region" description="Helical" evidence="2">
    <location>
        <begin position="165"/>
        <end position="187"/>
    </location>
</feature>